<keyword evidence="2" id="KW-1185">Reference proteome</keyword>
<dbReference type="OrthoDB" id="2753605at2759"/>
<dbReference type="AlphaFoldDB" id="A0A0C9YSP9"/>
<gene>
    <name evidence="1" type="ORF">PISMIDRAFT_34993</name>
</gene>
<evidence type="ECO:0000313" key="1">
    <source>
        <dbReference type="EMBL" id="KIK16974.1"/>
    </source>
</evidence>
<protein>
    <submittedName>
        <fullName evidence="1">Uncharacterized protein</fullName>
    </submittedName>
</protein>
<name>A0A0C9YSP9_9AGAM</name>
<feature type="non-terminal residue" evidence="1">
    <location>
        <position position="1"/>
    </location>
</feature>
<dbReference type="EMBL" id="KN833842">
    <property type="protein sequence ID" value="KIK16974.1"/>
    <property type="molecule type" value="Genomic_DNA"/>
</dbReference>
<evidence type="ECO:0000313" key="2">
    <source>
        <dbReference type="Proteomes" id="UP000054018"/>
    </source>
</evidence>
<dbReference type="Proteomes" id="UP000054018">
    <property type="component" value="Unassembled WGS sequence"/>
</dbReference>
<proteinExistence type="predicted"/>
<dbReference type="HOGENOM" id="CLU_068912_3_0_1"/>
<accession>A0A0C9YSP9</accession>
<reference evidence="1 2" key="1">
    <citation type="submission" date="2014-04" db="EMBL/GenBank/DDBJ databases">
        <authorList>
            <consortium name="DOE Joint Genome Institute"/>
            <person name="Kuo A."/>
            <person name="Kohler A."/>
            <person name="Costa M.D."/>
            <person name="Nagy L.G."/>
            <person name="Floudas D."/>
            <person name="Copeland A."/>
            <person name="Barry K.W."/>
            <person name="Cichocki N."/>
            <person name="Veneault-Fourrey C."/>
            <person name="LaButti K."/>
            <person name="Lindquist E.A."/>
            <person name="Lipzen A."/>
            <person name="Lundell T."/>
            <person name="Morin E."/>
            <person name="Murat C."/>
            <person name="Sun H."/>
            <person name="Tunlid A."/>
            <person name="Henrissat B."/>
            <person name="Grigoriev I.V."/>
            <person name="Hibbett D.S."/>
            <person name="Martin F."/>
            <person name="Nordberg H.P."/>
            <person name="Cantor M.N."/>
            <person name="Hua S.X."/>
        </authorList>
    </citation>
    <scope>NUCLEOTIDE SEQUENCE [LARGE SCALE GENOMIC DNA]</scope>
    <source>
        <strain evidence="1 2">441</strain>
    </source>
</reference>
<sequence length="117" mass="13512">ALHLLLPKCGTSWTPNDLDIYVPLHTLVMLLDQPQQEGYAIISQHLMNIIHYTYSHVHEVIVIHKGQRKIDMVIMKMMTALSPIFQFHSTAVMNFISMDTIFCSYPRLTLQQLSMVN</sequence>
<organism evidence="1 2">
    <name type="scientific">Pisolithus microcarpus 441</name>
    <dbReference type="NCBI Taxonomy" id="765257"/>
    <lineage>
        <taxon>Eukaryota</taxon>
        <taxon>Fungi</taxon>
        <taxon>Dikarya</taxon>
        <taxon>Basidiomycota</taxon>
        <taxon>Agaricomycotina</taxon>
        <taxon>Agaricomycetes</taxon>
        <taxon>Agaricomycetidae</taxon>
        <taxon>Boletales</taxon>
        <taxon>Sclerodermatineae</taxon>
        <taxon>Pisolithaceae</taxon>
        <taxon>Pisolithus</taxon>
    </lineage>
</organism>
<reference evidence="2" key="2">
    <citation type="submission" date="2015-01" db="EMBL/GenBank/DDBJ databases">
        <title>Evolutionary Origins and Diversification of the Mycorrhizal Mutualists.</title>
        <authorList>
            <consortium name="DOE Joint Genome Institute"/>
            <consortium name="Mycorrhizal Genomics Consortium"/>
            <person name="Kohler A."/>
            <person name="Kuo A."/>
            <person name="Nagy L.G."/>
            <person name="Floudas D."/>
            <person name="Copeland A."/>
            <person name="Barry K.W."/>
            <person name="Cichocki N."/>
            <person name="Veneault-Fourrey C."/>
            <person name="LaButti K."/>
            <person name="Lindquist E.A."/>
            <person name="Lipzen A."/>
            <person name="Lundell T."/>
            <person name="Morin E."/>
            <person name="Murat C."/>
            <person name="Riley R."/>
            <person name="Ohm R."/>
            <person name="Sun H."/>
            <person name="Tunlid A."/>
            <person name="Henrissat B."/>
            <person name="Grigoriev I.V."/>
            <person name="Hibbett D.S."/>
            <person name="Martin F."/>
        </authorList>
    </citation>
    <scope>NUCLEOTIDE SEQUENCE [LARGE SCALE GENOMIC DNA]</scope>
    <source>
        <strain evidence="2">441</strain>
    </source>
</reference>
<feature type="non-terminal residue" evidence="1">
    <location>
        <position position="117"/>
    </location>
</feature>